<accession>A0A0F9HFK2</accession>
<dbReference type="PANTHER" id="PTHR43567">
    <property type="entry name" value="FLAVOREDOXIN-RELATED-RELATED"/>
    <property type="match status" value="1"/>
</dbReference>
<feature type="non-terminal residue" evidence="3">
    <location>
        <position position="1"/>
    </location>
</feature>
<dbReference type="PANTHER" id="PTHR43567:SF5">
    <property type="entry name" value="HYPOTHETICAL CYTOSOLIC PROTEIN"/>
    <property type="match status" value="1"/>
</dbReference>
<sequence length="116" mass="13655">CYCFCRPQRYTHEFLEKSDSFTLSFFEEEYRSVLDFCGSNSGRDTDKIAETGISPASGESNSVYFNEARLVYTCRKIYFQDIIPDHFLDPSINKHYPDKDYHRMYIGEIISCIKKD</sequence>
<dbReference type="Gene3D" id="2.30.110.10">
    <property type="entry name" value="Electron Transport, Fmn-binding Protein, Chain A"/>
    <property type="match status" value="1"/>
</dbReference>
<reference evidence="3" key="1">
    <citation type="journal article" date="2015" name="Nature">
        <title>Complex archaea that bridge the gap between prokaryotes and eukaryotes.</title>
        <authorList>
            <person name="Spang A."/>
            <person name="Saw J.H."/>
            <person name="Jorgensen S.L."/>
            <person name="Zaremba-Niedzwiedzka K."/>
            <person name="Martijn J."/>
            <person name="Lind A.E."/>
            <person name="van Eijk R."/>
            <person name="Schleper C."/>
            <person name="Guy L."/>
            <person name="Ettema T.J."/>
        </authorList>
    </citation>
    <scope>NUCLEOTIDE SEQUENCE</scope>
</reference>
<organism evidence="3">
    <name type="scientific">marine sediment metagenome</name>
    <dbReference type="NCBI Taxonomy" id="412755"/>
    <lineage>
        <taxon>unclassified sequences</taxon>
        <taxon>metagenomes</taxon>
        <taxon>ecological metagenomes</taxon>
    </lineage>
</organism>
<proteinExistence type="inferred from homology"/>
<dbReference type="AlphaFoldDB" id="A0A0F9HFK2"/>
<dbReference type="InterPro" id="IPR052174">
    <property type="entry name" value="Flavoredoxin"/>
</dbReference>
<dbReference type="GO" id="GO:0010181">
    <property type="term" value="F:FMN binding"/>
    <property type="evidence" value="ECO:0007669"/>
    <property type="project" value="InterPro"/>
</dbReference>
<dbReference type="InterPro" id="IPR012349">
    <property type="entry name" value="Split_barrel_FMN-bd"/>
</dbReference>
<evidence type="ECO:0000259" key="2">
    <source>
        <dbReference type="Pfam" id="PF01613"/>
    </source>
</evidence>
<protein>
    <recommendedName>
        <fullName evidence="2">Flavin reductase like domain-containing protein</fullName>
    </recommendedName>
</protein>
<dbReference type="Pfam" id="PF01613">
    <property type="entry name" value="Flavin_Reduct"/>
    <property type="match status" value="1"/>
</dbReference>
<comment type="similarity">
    <text evidence="1">Belongs to the flavoredoxin family.</text>
</comment>
<gene>
    <name evidence="3" type="ORF">LCGC14_2070680</name>
</gene>
<comment type="caution">
    <text evidence="3">The sequence shown here is derived from an EMBL/GenBank/DDBJ whole genome shotgun (WGS) entry which is preliminary data.</text>
</comment>
<name>A0A0F9HFK2_9ZZZZ</name>
<feature type="domain" description="Flavin reductase like" evidence="2">
    <location>
        <begin position="5"/>
        <end position="82"/>
    </location>
</feature>
<dbReference type="InterPro" id="IPR002563">
    <property type="entry name" value="Flavin_Rdtase-like_dom"/>
</dbReference>
<dbReference type="SUPFAM" id="SSF50475">
    <property type="entry name" value="FMN-binding split barrel"/>
    <property type="match status" value="1"/>
</dbReference>
<dbReference type="EMBL" id="LAZR01024831">
    <property type="protein sequence ID" value="KKL73862.1"/>
    <property type="molecule type" value="Genomic_DNA"/>
</dbReference>
<evidence type="ECO:0000256" key="1">
    <source>
        <dbReference type="ARBA" id="ARBA00038054"/>
    </source>
</evidence>
<evidence type="ECO:0000313" key="3">
    <source>
        <dbReference type="EMBL" id="KKL73862.1"/>
    </source>
</evidence>